<protein>
    <recommendedName>
        <fullName evidence="4">Plastocyanin-like domain-containing protein</fullName>
    </recommendedName>
</protein>
<feature type="signal peptide" evidence="1">
    <location>
        <begin position="1"/>
        <end position="20"/>
    </location>
</feature>
<keyword evidence="1" id="KW-0732">Signal</keyword>
<organism evidence="2 3">
    <name type="scientific">Lentinus brumalis</name>
    <dbReference type="NCBI Taxonomy" id="2498619"/>
    <lineage>
        <taxon>Eukaryota</taxon>
        <taxon>Fungi</taxon>
        <taxon>Dikarya</taxon>
        <taxon>Basidiomycota</taxon>
        <taxon>Agaricomycotina</taxon>
        <taxon>Agaricomycetes</taxon>
        <taxon>Polyporales</taxon>
        <taxon>Polyporaceae</taxon>
        <taxon>Lentinus</taxon>
    </lineage>
</organism>
<evidence type="ECO:0008006" key="4">
    <source>
        <dbReference type="Google" id="ProtNLM"/>
    </source>
</evidence>
<gene>
    <name evidence="2" type="ORF">OH76DRAFT_1416828</name>
</gene>
<dbReference type="Proteomes" id="UP000256964">
    <property type="component" value="Unassembled WGS sequence"/>
</dbReference>
<proteinExistence type="predicted"/>
<name>A0A371DID0_9APHY</name>
<sequence length="124" mass="13298">MKVFSVLAAAALLAGSSVSAAPAPAEEKFPLIMETNFHLNQCAHIEVTWIGGTPGYNLVRRMYLNEGDRVTWFDAPNPFSWHVIVSEGTVVRWDVQDSVGRSSSSIPVIVGPVGPGSDNCTLIA</sequence>
<dbReference type="EMBL" id="KZ857391">
    <property type="protein sequence ID" value="RDX52291.1"/>
    <property type="molecule type" value="Genomic_DNA"/>
</dbReference>
<feature type="chain" id="PRO_5016604365" description="Plastocyanin-like domain-containing protein" evidence="1">
    <location>
        <begin position="21"/>
        <end position="124"/>
    </location>
</feature>
<evidence type="ECO:0000313" key="3">
    <source>
        <dbReference type="Proteomes" id="UP000256964"/>
    </source>
</evidence>
<keyword evidence="3" id="KW-1185">Reference proteome</keyword>
<dbReference type="AlphaFoldDB" id="A0A371DID0"/>
<dbReference type="OrthoDB" id="10420835at2759"/>
<reference evidence="2 3" key="1">
    <citation type="journal article" date="2018" name="Biotechnol. Biofuels">
        <title>Integrative visual omics of the white-rot fungus Polyporus brumalis exposes the biotechnological potential of its oxidative enzymes for delignifying raw plant biomass.</title>
        <authorList>
            <person name="Miyauchi S."/>
            <person name="Rancon A."/>
            <person name="Drula E."/>
            <person name="Hage H."/>
            <person name="Chaduli D."/>
            <person name="Favel A."/>
            <person name="Grisel S."/>
            <person name="Henrissat B."/>
            <person name="Herpoel-Gimbert I."/>
            <person name="Ruiz-Duenas F.J."/>
            <person name="Chevret D."/>
            <person name="Hainaut M."/>
            <person name="Lin J."/>
            <person name="Wang M."/>
            <person name="Pangilinan J."/>
            <person name="Lipzen A."/>
            <person name="Lesage-Meessen L."/>
            <person name="Navarro D."/>
            <person name="Riley R."/>
            <person name="Grigoriev I.V."/>
            <person name="Zhou S."/>
            <person name="Raouche S."/>
            <person name="Rosso M.N."/>
        </authorList>
    </citation>
    <scope>NUCLEOTIDE SEQUENCE [LARGE SCALE GENOMIC DNA]</scope>
    <source>
        <strain evidence="2 3">BRFM 1820</strain>
    </source>
</reference>
<evidence type="ECO:0000313" key="2">
    <source>
        <dbReference type="EMBL" id="RDX52291.1"/>
    </source>
</evidence>
<evidence type="ECO:0000256" key="1">
    <source>
        <dbReference type="SAM" id="SignalP"/>
    </source>
</evidence>
<accession>A0A371DID0</accession>